<evidence type="ECO:0000256" key="6">
    <source>
        <dbReference type="ARBA" id="ARBA00023125"/>
    </source>
</evidence>
<evidence type="ECO:0000256" key="8">
    <source>
        <dbReference type="HAMAP-Rule" id="MF_00173"/>
    </source>
</evidence>
<dbReference type="InterPro" id="IPR036390">
    <property type="entry name" value="WH_DNA-bd_sf"/>
</dbReference>
<dbReference type="GeneID" id="88849333"/>
<dbReference type="UniPathway" id="UPA00068"/>
<evidence type="ECO:0000313" key="11">
    <source>
        <dbReference type="EMBL" id="BBH50610.1"/>
    </source>
</evidence>
<dbReference type="Gene3D" id="3.30.1360.40">
    <property type="match status" value="1"/>
</dbReference>
<name>A0A3G9KA93_9ACTN</name>
<dbReference type="GO" id="GO:0003677">
    <property type="term" value="F:DNA binding"/>
    <property type="evidence" value="ECO:0007669"/>
    <property type="project" value="UniProtKB-KW"/>
</dbReference>
<dbReference type="GO" id="GO:0051259">
    <property type="term" value="P:protein complex oligomerization"/>
    <property type="evidence" value="ECO:0007669"/>
    <property type="project" value="InterPro"/>
</dbReference>
<evidence type="ECO:0000256" key="7">
    <source>
        <dbReference type="ARBA" id="ARBA00023163"/>
    </source>
</evidence>
<dbReference type="GO" id="GO:0005737">
    <property type="term" value="C:cytoplasm"/>
    <property type="evidence" value="ECO:0007669"/>
    <property type="project" value="UniProtKB-SubCell"/>
</dbReference>
<keyword evidence="8" id="KW-0055">Arginine biosynthesis</keyword>
<keyword evidence="7 8" id="KW-0804">Transcription</keyword>
<evidence type="ECO:0000256" key="5">
    <source>
        <dbReference type="ARBA" id="ARBA00023015"/>
    </source>
</evidence>
<dbReference type="Pfam" id="PF01316">
    <property type="entry name" value="Arg_repressor"/>
    <property type="match status" value="1"/>
</dbReference>
<comment type="pathway">
    <text evidence="8">Amino-acid biosynthesis; L-arginine biosynthesis [regulation].</text>
</comment>
<dbReference type="GO" id="GO:1900079">
    <property type="term" value="P:regulation of arginine biosynthetic process"/>
    <property type="evidence" value="ECO:0007669"/>
    <property type="project" value="UniProtKB-UniRule"/>
</dbReference>
<dbReference type="InterPro" id="IPR020900">
    <property type="entry name" value="Arg_repress_DNA-bd"/>
</dbReference>
<dbReference type="Gene3D" id="1.10.10.10">
    <property type="entry name" value="Winged helix-like DNA-binding domain superfamily/Winged helix DNA-binding domain"/>
    <property type="match status" value="1"/>
</dbReference>
<dbReference type="Pfam" id="PF02863">
    <property type="entry name" value="Arg_repressor_C"/>
    <property type="match status" value="1"/>
</dbReference>
<evidence type="ECO:0000313" key="12">
    <source>
        <dbReference type="Proteomes" id="UP000273154"/>
    </source>
</evidence>
<keyword evidence="4 8" id="KW-0678">Repressor</keyword>
<evidence type="ECO:0000256" key="1">
    <source>
        <dbReference type="ARBA" id="ARBA00004496"/>
    </source>
</evidence>
<dbReference type="PRINTS" id="PR01467">
    <property type="entry name" value="ARGREPRESSOR"/>
</dbReference>
<comment type="similarity">
    <text evidence="2 8">Belongs to the ArgR family.</text>
</comment>
<feature type="domain" description="Arginine repressor C-terminal" evidence="10">
    <location>
        <begin position="92"/>
        <end position="155"/>
    </location>
</feature>
<dbReference type="InterPro" id="IPR020899">
    <property type="entry name" value="Arg_repress_C"/>
</dbReference>
<keyword evidence="6 8" id="KW-0238">DNA-binding</keyword>
<dbReference type="RefSeq" id="WP_126422567.1">
    <property type="nucleotide sequence ID" value="NZ_AP019367.1"/>
</dbReference>
<dbReference type="HAMAP" id="MF_00173">
    <property type="entry name" value="Arg_repressor"/>
    <property type="match status" value="1"/>
</dbReference>
<dbReference type="SUPFAM" id="SSF55252">
    <property type="entry name" value="C-terminal domain of arginine repressor"/>
    <property type="match status" value="1"/>
</dbReference>
<keyword evidence="5 8" id="KW-0805">Transcription regulation</keyword>
<gene>
    <name evidence="11" type="primary">ahrC</name>
    <name evidence="8" type="synonym">argR</name>
    <name evidence="11" type="ORF">Pcatena_11970</name>
</gene>
<keyword evidence="8" id="KW-0028">Amino-acid biosynthesis</keyword>
<keyword evidence="3 8" id="KW-0963">Cytoplasm</keyword>
<dbReference type="InterPro" id="IPR036388">
    <property type="entry name" value="WH-like_DNA-bd_sf"/>
</dbReference>
<evidence type="ECO:0000259" key="9">
    <source>
        <dbReference type="Pfam" id="PF01316"/>
    </source>
</evidence>
<dbReference type="SUPFAM" id="SSF46785">
    <property type="entry name" value="Winged helix' DNA-binding domain"/>
    <property type="match status" value="1"/>
</dbReference>
<dbReference type="GO" id="GO:0006526">
    <property type="term" value="P:L-arginine biosynthetic process"/>
    <property type="evidence" value="ECO:0007669"/>
    <property type="project" value="UniProtKB-UniPathway"/>
</dbReference>
<dbReference type="PANTHER" id="PTHR34471">
    <property type="entry name" value="ARGININE REPRESSOR"/>
    <property type="match status" value="1"/>
</dbReference>
<dbReference type="EMBL" id="AP019367">
    <property type="protein sequence ID" value="BBH50610.1"/>
    <property type="molecule type" value="Genomic_DNA"/>
</dbReference>
<evidence type="ECO:0000259" key="10">
    <source>
        <dbReference type="Pfam" id="PF02863"/>
    </source>
</evidence>
<sequence>MHSVAIDAQQEYISTEGSNVKKRFNRQDAIRQVVREKSIKTQRALVEELDTLGFVCTQATISRDIADMGLRKLPEGVYVLAEDLHLQRMVSTLVTGVVRANNIVVIHSQAGTAQGVAAAIDDASLPDIAGCIAGDDTIMVVCMTDAEAASLEQLVNKLRNVHE</sequence>
<dbReference type="PANTHER" id="PTHR34471:SF1">
    <property type="entry name" value="ARGININE REPRESSOR"/>
    <property type="match status" value="1"/>
</dbReference>
<comment type="subcellular location">
    <subcellularLocation>
        <location evidence="1 8">Cytoplasm</location>
    </subcellularLocation>
</comment>
<evidence type="ECO:0000256" key="2">
    <source>
        <dbReference type="ARBA" id="ARBA00008316"/>
    </source>
</evidence>
<dbReference type="AlphaFoldDB" id="A0A3G9KA93"/>
<dbReference type="Proteomes" id="UP000273154">
    <property type="component" value="Chromosome"/>
</dbReference>
<comment type="function">
    <text evidence="8">Regulates arginine biosynthesis genes.</text>
</comment>
<dbReference type="InterPro" id="IPR001669">
    <property type="entry name" value="Arg_repress"/>
</dbReference>
<feature type="domain" description="Arginine repressor DNA-binding" evidence="9">
    <location>
        <begin position="23"/>
        <end position="83"/>
    </location>
</feature>
<dbReference type="KEGG" id="pcat:Pcatena_11970"/>
<evidence type="ECO:0000256" key="4">
    <source>
        <dbReference type="ARBA" id="ARBA00022491"/>
    </source>
</evidence>
<dbReference type="InterPro" id="IPR036251">
    <property type="entry name" value="Arg_repress_C_sf"/>
</dbReference>
<reference evidence="12" key="1">
    <citation type="submission" date="2018-11" db="EMBL/GenBank/DDBJ databases">
        <title>Comparative genomics of Parolsenella catena and Libanicoccus massiliensis: Reclassification of Libanicoccus massiliensis as Parolsenella massiliensis comb. nov.</title>
        <authorList>
            <person name="Sakamoto M."/>
            <person name="Ikeyama N."/>
            <person name="Murakami T."/>
            <person name="Mori H."/>
            <person name="Yuki M."/>
            <person name="Ohkuma M."/>
        </authorList>
    </citation>
    <scope>NUCLEOTIDE SEQUENCE [LARGE SCALE GENOMIC DNA]</scope>
    <source>
        <strain evidence="12">JCM 31932</strain>
    </source>
</reference>
<evidence type="ECO:0000256" key="3">
    <source>
        <dbReference type="ARBA" id="ARBA00022490"/>
    </source>
</evidence>
<dbReference type="GO" id="GO:0003700">
    <property type="term" value="F:DNA-binding transcription factor activity"/>
    <property type="evidence" value="ECO:0007669"/>
    <property type="project" value="UniProtKB-UniRule"/>
</dbReference>
<protein>
    <recommendedName>
        <fullName evidence="8">Arginine repressor</fullName>
    </recommendedName>
</protein>
<keyword evidence="12" id="KW-1185">Reference proteome</keyword>
<organism evidence="11 12">
    <name type="scientific">Parolsenella catena</name>
    <dbReference type="NCBI Taxonomy" id="2003188"/>
    <lineage>
        <taxon>Bacteria</taxon>
        <taxon>Bacillati</taxon>
        <taxon>Actinomycetota</taxon>
        <taxon>Coriobacteriia</taxon>
        <taxon>Coriobacteriales</taxon>
        <taxon>Atopobiaceae</taxon>
        <taxon>Parolsenella</taxon>
    </lineage>
</organism>
<proteinExistence type="inferred from homology"/>
<dbReference type="GO" id="GO:0034618">
    <property type="term" value="F:arginine binding"/>
    <property type="evidence" value="ECO:0007669"/>
    <property type="project" value="InterPro"/>
</dbReference>
<accession>A0A3G9KA93</accession>
<dbReference type="OrthoDB" id="7060358at2"/>